<protein>
    <submittedName>
        <fullName evidence="1">Uncharacterized protein</fullName>
    </submittedName>
</protein>
<dbReference type="Proteomes" id="UP000009047">
    <property type="component" value="Chromosome"/>
</dbReference>
<organism evidence="1 2">
    <name type="scientific">Desulfarculus baarsii (strain ATCC 33931 / DSM 2075 / LMG 7858 / VKM B-1802 / 2st14)</name>
    <dbReference type="NCBI Taxonomy" id="644282"/>
    <lineage>
        <taxon>Bacteria</taxon>
        <taxon>Pseudomonadati</taxon>
        <taxon>Thermodesulfobacteriota</taxon>
        <taxon>Desulfarculia</taxon>
        <taxon>Desulfarculales</taxon>
        <taxon>Desulfarculaceae</taxon>
        <taxon>Desulfarculus</taxon>
    </lineage>
</organism>
<dbReference type="OrthoDB" id="5513678at2"/>
<accession>E1QGT1</accession>
<evidence type="ECO:0000313" key="2">
    <source>
        <dbReference type="Proteomes" id="UP000009047"/>
    </source>
</evidence>
<keyword evidence="2" id="KW-1185">Reference proteome</keyword>
<proteinExistence type="predicted"/>
<dbReference type="EMBL" id="CP002085">
    <property type="protein sequence ID" value="ADK84774.1"/>
    <property type="molecule type" value="Genomic_DNA"/>
</dbReference>
<dbReference type="AlphaFoldDB" id="E1QGT1"/>
<reference evidence="1 2" key="1">
    <citation type="journal article" date="2010" name="Stand. Genomic Sci.">
        <title>Complete genome sequence of Desulfarculus baarsii type strain (2st14).</title>
        <authorList>
            <person name="Sun H."/>
            <person name="Spring S."/>
            <person name="Lapidus A."/>
            <person name="Davenport K."/>
            <person name="Del Rio T.G."/>
            <person name="Tice H."/>
            <person name="Nolan M."/>
            <person name="Copeland A."/>
            <person name="Cheng J.F."/>
            <person name="Lucas S."/>
            <person name="Tapia R."/>
            <person name="Goodwin L."/>
            <person name="Pitluck S."/>
            <person name="Ivanova N."/>
            <person name="Pagani I."/>
            <person name="Mavromatis K."/>
            <person name="Ovchinnikova G."/>
            <person name="Pati A."/>
            <person name="Chen A."/>
            <person name="Palaniappan K."/>
            <person name="Hauser L."/>
            <person name="Chang Y.J."/>
            <person name="Jeffries C.D."/>
            <person name="Detter J.C."/>
            <person name="Han C."/>
            <person name="Rohde M."/>
            <person name="Brambilla E."/>
            <person name="Goker M."/>
            <person name="Woyke T."/>
            <person name="Bristow J."/>
            <person name="Eisen J.A."/>
            <person name="Markowitz V."/>
            <person name="Hugenholtz P."/>
            <person name="Kyrpides N.C."/>
            <person name="Klenk H.P."/>
            <person name="Land M."/>
        </authorList>
    </citation>
    <scope>NUCLEOTIDE SEQUENCE [LARGE SCALE GENOMIC DNA]</scope>
    <source>
        <strain evidence="2">ATCC 33931 / DSM 2075 / LMG 7858 / VKM B-1802 / 2st14</strain>
    </source>
</reference>
<sequence length="116" mass="13356">MSRFQQIRVRVEAHYAKSLAKDFPALHGRICKLDNRYLQHEPPLMELVPVVARLGLDPHVEPKTRQIASRWAGRLEALERQAQNNIASWLLAAAEQDLARMDELFMELEEALAELD</sequence>
<evidence type="ECO:0000313" key="1">
    <source>
        <dbReference type="EMBL" id="ADK84774.1"/>
    </source>
</evidence>
<dbReference type="RefSeq" id="WP_013258227.1">
    <property type="nucleotide sequence ID" value="NC_014365.1"/>
</dbReference>
<gene>
    <name evidence="1" type="ordered locus">Deba_1406</name>
</gene>
<dbReference type="KEGG" id="dbr:Deba_1406"/>
<dbReference type="HOGENOM" id="CLU_2092842_0_0_7"/>
<name>E1QGT1_DESB2</name>